<feature type="domain" description="BAP29/BAP31 transmembrane" evidence="3">
    <location>
        <begin position="1"/>
        <end position="135"/>
    </location>
</feature>
<evidence type="ECO:0000259" key="3">
    <source>
        <dbReference type="Pfam" id="PF05529"/>
    </source>
</evidence>
<proteinExistence type="predicted"/>
<keyword evidence="5" id="KW-1185">Reference proteome</keyword>
<feature type="transmembrane region" description="Helical" evidence="2">
    <location>
        <begin position="49"/>
        <end position="69"/>
    </location>
</feature>
<protein>
    <recommendedName>
        <fullName evidence="3">BAP29/BAP31 transmembrane domain-containing protein</fullName>
    </recommendedName>
</protein>
<comment type="caution">
    <text evidence="4">The sequence shown here is derived from an EMBL/GenBank/DDBJ whole genome shotgun (WGS) entry which is preliminary data.</text>
</comment>
<keyword evidence="2" id="KW-0812">Transmembrane</keyword>
<dbReference type="Proteomes" id="UP001491310">
    <property type="component" value="Unassembled WGS sequence"/>
</dbReference>
<keyword evidence="2" id="KW-0472">Membrane</keyword>
<name>A0ABR2YYI6_9CHLO</name>
<organism evidence="4 5">
    <name type="scientific">Coccomyxa subellipsoidea</name>
    <dbReference type="NCBI Taxonomy" id="248742"/>
    <lineage>
        <taxon>Eukaryota</taxon>
        <taxon>Viridiplantae</taxon>
        <taxon>Chlorophyta</taxon>
        <taxon>core chlorophytes</taxon>
        <taxon>Trebouxiophyceae</taxon>
        <taxon>Trebouxiophyceae incertae sedis</taxon>
        <taxon>Coccomyxaceae</taxon>
        <taxon>Coccomyxa</taxon>
    </lineage>
</organism>
<dbReference type="Pfam" id="PF05529">
    <property type="entry name" value="Bap31"/>
    <property type="match status" value="1"/>
</dbReference>
<dbReference type="EMBL" id="JALJOT010000003">
    <property type="protein sequence ID" value="KAK9916959.1"/>
    <property type="molecule type" value="Genomic_DNA"/>
</dbReference>
<evidence type="ECO:0000256" key="1">
    <source>
        <dbReference type="SAM" id="MobiDB-lite"/>
    </source>
</evidence>
<feature type="region of interest" description="Disordered" evidence="1">
    <location>
        <begin position="139"/>
        <end position="169"/>
    </location>
</feature>
<evidence type="ECO:0000256" key="2">
    <source>
        <dbReference type="SAM" id="Phobius"/>
    </source>
</evidence>
<accession>A0ABR2YYI6</accession>
<evidence type="ECO:0000313" key="5">
    <source>
        <dbReference type="Proteomes" id="UP001491310"/>
    </source>
</evidence>
<feature type="compositionally biased region" description="Low complexity" evidence="1">
    <location>
        <begin position="154"/>
        <end position="169"/>
    </location>
</feature>
<reference evidence="4 5" key="1">
    <citation type="journal article" date="2024" name="Nat. Commun.">
        <title>Phylogenomics reveals the evolutionary origins of lichenization in chlorophyte algae.</title>
        <authorList>
            <person name="Puginier C."/>
            <person name="Libourel C."/>
            <person name="Otte J."/>
            <person name="Skaloud P."/>
            <person name="Haon M."/>
            <person name="Grisel S."/>
            <person name="Petersen M."/>
            <person name="Berrin J.G."/>
            <person name="Delaux P.M."/>
            <person name="Dal Grande F."/>
            <person name="Keller J."/>
        </authorList>
    </citation>
    <scope>NUCLEOTIDE SEQUENCE [LARGE SCALE GENOMIC DNA]</scope>
    <source>
        <strain evidence="4 5">SAG 216-7</strain>
    </source>
</reference>
<dbReference type="InterPro" id="IPR040463">
    <property type="entry name" value="BAP29/BAP31_N"/>
</dbReference>
<keyword evidence="2" id="KW-1133">Transmembrane helix</keyword>
<gene>
    <name evidence="4" type="ORF">WJX75_009226</name>
</gene>
<sequence>MSLWKIVVEICLPIPFVLLALLCFPAPRVFHRGVLKVVDSTLGIHLVGNALSLLHFMLVVTGAALVATLRTTYQLKDQKLDPSSVTPNVLSANLGKRWRAERNFWIAFITFTLWCLLARFYQILKSKAAVEDTLARLKGDAPAKSSGPAPTKPEPAQAPVRPAAVRKSQ</sequence>
<feature type="transmembrane region" description="Helical" evidence="2">
    <location>
        <begin position="104"/>
        <end position="124"/>
    </location>
</feature>
<evidence type="ECO:0000313" key="4">
    <source>
        <dbReference type="EMBL" id="KAK9916959.1"/>
    </source>
</evidence>